<dbReference type="RefSeq" id="WP_210184577.1">
    <property type="nucleotide sequence ID" value="NZ_FNIL01000014.1"/>
</dbReference>
<accession>A0A1H0JSU9</accession>
<dbReference type="EMBL" id="FNIL01000014">
    <property type="protein sequence ID" value="SDO46630.1"/>
    <property type="molecule type" value="Genomic_DNA"/>
</dbReference>
<dbReference type="AlphaFoldDB" id="A0A1H0JSU9"/>
<name>A0A1H0JSU9_9BACI</name>
<evidence type="ECO:0000313" key="2">
    <source>
        <dbReference type="EMBL" id="SDO46630.1"/>
    </source>
</evidence>
<dbReference type="Proteomes" id="UP000198778">
    <property type="component" value="Unassembled WGS sequence"/>
</dbReference>
<evidence type="ECO:0000313" key="3">
    <source>
        <dbReference type="Proteomes" id="UP000198778"/>
    </source>
</evidence>
<keyword evidence="1" id="KW-1133">Transmembrane helix</keyword>
<keyword evidence="3" id="KW-1185">Reference proteome</keyword>
<reference evidence="3" key="1">
    <citation type="submission" date="2016-10" db="EMBL/GenBank/DDBJ databases">
        <authorList>
            <person name="Varghese N."/>
            <person name="Submissions S."/>
        </authorList>
    </citation>
    <scope>NUCLEOTIDE SEQUENCE [LARGE SCALE GENOMIC DNA]</scope>
    <source>
        <strain evidence="3">CGMCC 1.10369</strain>
    </source>
</reference>
<sequence>SDLLEGHEARAESILVLQDSMAVSALLSVDRWKPCLREKLVENKPLVSLSESEAAVLLLFSGTFIFKVAIYQKAY</sequence>
<gene>
    <name evidence="2" type="ORF">SAMN04488053_11475</name>
</gene>
<evidence type="ECO:0000256" key="1">
    <source>
        <dbReference type="SAM" id="Phobius"/>
    </source>
</evidence>
<feature type="transmembrane region" description="Helical" evidence="1">
    <location>
        <begin position="54"/>
        <end position="71"/>
    </location>
</feature>
<proteinExistence type="predicted"/>
<keyword evidence="1" id="KW-0812">Transmembrane</keyword>
<protein>
    <submittedName>
        <fullName evidence="2">Uncharacterized protein</fullName>
    </submittedName>
</protein>
<feature type="non-terminal residue" evidence="2">
    <location>
        <position position="1"/>
    </location>
</feature>
<keyword evidence="1" id="KW-0472">Membrane</keyword>
<organism evidence="2 3">
    <name type="scientific">Alkalicoccus daliensis</name>
    <dbReference type="NCBI Taxonomy" id="745820"/>
    <lineage>
        <taxon>Bacteria</taxon>
        <taxon>Bacillati</taxon>
        <taxon>Bacillota</taxon>
        <taxon>Bacilli</taxon>
        <taxon>Bacillales</taxon>
        <taxon>Bacillaceae</taxon>
        <taxon>Alkalicoccus</taxon>
    </lineage>
</organism>